<gene>
    <name evidence="2" type="primary">tatA</name>
</gene>
<keyword evidence="1" id="KW-1133">Transmembrane helix</keyword>
<name>A0A2Z5ZB75_9STRA</name>
<keyword evidence="1" id="KW-0812">Transmembrane</keyword>
<geneLocation type="mitochondrion" evidence="2"/>
<proteinExistence type="predicted"/>
<feature type="transmembrane region" description="Helical" evidence="1">
    <location>
        <begin position="6"/>
        <end position="22"/>
    </location>
</feature>
<dbReference type="AlphaFoldDB" id="A0A2Z5ZB75"/>
<dbReference type="EMBL" id="AP018507">
    <property type="protein sequence ID" value="BBC77615.1"/>
    <property type="molecule type" value="Genomic_DNA"/>
</dbReference>
<reference evidence="2" key="1">
    <citation type="submission" date="2018-02" db="EMBL/GenBank/DDBJ databases">
        <title>Evolution and diversity of non-photosynthetic diatom plastid genomes.</title>
        <authorList>
            <person name="Kamikawa R."/>
            <person name="Ishii K."/>
        </authorList>
    </citation>
    <scope>NUCLEOTIDE SEQUENCE</scope>
    <source>
        <strain evidence="2">PL1-4</strain>
    </source>
</reference>
<accession>A0A2Z5ZB75</accession>
<evidence type="ECO:0000313" key="2">
    <source>
        <dbReference type="EMBL" id="BBC77615.1"/>
    </source>
</evidence>
<evidence type="ECO:0000256" key="1">
    <source>
        <dbReference type="SAM" id="Phobius"/>
    </source>
</evidence>
<keyword evidence="1" id="KW-0472">Membrane</keyword>
<organism evidence="2">
    <name type="scientific">Nitzschia sp. PL1-4</name>
    <dbReference type="NCBI Taxonomy" id="2083272"/>
    <lineage>
        <taxon>Eukaryota</taxon>
        <taxon>Sar</taxon>
        <taxon>Stramenopiles</taxon>
        <taxon>Ochrophyta</taxon>
        <taxon>Bacillariophyta</taxon>
        <taxon>Bacillariophyceae</taxon>
        <taxon>Bacillariophycidae</taxon>
        <taxon>Bacillariales</taxon>
        <taxon>Bacillariaceae</taxon>
        <taxon>Nitzschia</taxon>
    </lineage>
</organism>
<sequence length="49" mass="5650">MRIGFGQIIIVAIVIFLLFGDLESTKKRLSPIVKQINNFFQKKNRKKGT</sequence>
<protein>
    <submittedName>
        <fullName evidence="2">Sec-independent protein translocase component tatA</fullName>
    </submittedName>
</protein>
<keyword evidence="2" id="KW-0496">Mitochondrion</keyword>